<keyword evidence="3" id="KW-1185">Reference proteome</keyword>
<accession>A0A3S1BCM8</accession>
<dbReference type="PROSITE" id="PS50206">
    <property type="entry name" value="RHODANESE_3"/>
    <property type="match status" value="1"/>
</dbReference>
<dbReference type="SMART" id="SM00450">
    <property type="entry name" value="RHOD"/>
    <property type="match status" value="1"/>
</dbReference>
<dbReference type="EMBL" id="RQTK01000368">
    <property type="protein sequence ID" value="RUS80890.1"/>
    <property type="molecule type" value="Genomic_DNA"/>
</dbReference>
<dbReference type="OrthoDB" id="566238at2759"/>
<dbReference type="InterPro" id="IPR036873">
    <property type="entry name" value="Rhodanese-like_dom_sf"/>
</dbReference>
<sequence>QTQDARPEEEYKVSHLENSHRVDFENSDVSALVSQLEESLKDKKNPTVVCYCSVGYRSSMVAKNLEQFYKTSGKTPVPEIYNLSGSLFQWANEEPVWFSLSMGE</sequence>
<name>A0A3S1BCM8_ELYCH</name>
<protein>
    <recommendedName>
        <fullName evidence="1">Rhodanese domain-containing protein</fullName>
    </recommendedName>
</protein>
<dbReference type="AlphaFoldDB" id="A0A3S1BCM8"/>
<feature type="non-terminal residue" evidence="2">
    <location>
        <position position="1"/>
    </location>
</feature>
<organism evidence="2 3">
    <name type="scientific">Elysia chlorotica</name>
    <name type="common">Eastern emerald elysia</name>
    <name type="synonym">Sea slug</name>
    <dbReference type="NCBI Taxonomy" id="188477"/>
    <lineage>
        <taxon>Eukaryota</taxon>
        <taxon>Metazoa</taxon>
        <taxon>Spiralia</taxon>
        <taxon>Lophotrochozoa</taxon>
        <taxon>Mollusca</taxon>
        <taxon>Gastropoda</taxon>
        <taxon>Heterobranchia</taxon>
        <taxon>Euthyneura</taxon>
        <taxon>Panpulmonata</taxon>
        <taxon>Sacoglossa</taxon>
        <taxon>Placobranchoidea</taxon>
        <taxon>Plakobranchidae</taxon>
        <taxon>Elysia</taxon>
    </lineage>
</organism>
<evidence type="ECO:0000313" key="3">
    <source>
        <dbReference type="Proteomes" id="UP000271974"/>
    </source>
</evidence>
<dbReference type="SUPFAM" id="SSF52821">
    <property type="entry name" value="Rhodanese/Cell cycle control phosphatase"/>
    <property type="match status" value="1"/>
</dbReference>
<proteinExistence type="predicted"/>
<reference evidence="2 3" key="1">
    <citation type="submission" date="2019-01" db="EMBL/GenBank/DDBJ databases">
        <title>A draft genome assembly of the solar-powered sea slug Elysia chlorotica.</title>
        <authorList>
            <person name="Cai H."/>
            <person name="Li Q."/>
            <person name="Fang X."/>
            <person name="Li J."/>
            <person name="Curtis N.E."/>
            <person name="Altenburger A."/>
            <person name="Shibata T."/>
            <person name="Feng M."/>
            <person name="Maeda T."/>
            <person name="Schwartz J.A."/>
            <person name="Shigenobu S."/>
            <person name="Lundholm N."/>
            <person name="Nishiyama T."/>
            <person name="Yang H."/>
            <person name="Hasebe M."/>
            <person name="Li S."/>
            <person name="Pierce S.K."/>
            <person name="Wang J."/>
        </authorList>
    </citation>
    <scope>NUCLEOTIDE SEQUENCE [LARGE SCALE GENOMIC DNA]</scope>
    <source>
        <strain evidence="2">EC2010</strain>
        <tissue evidence="2">Whole organism of an adult</tissue>
    </source>
</reference>
<comment type="caution">
    <text evidence="2">The sequence shown here is derived from an EMBL/GenBank/DDBJ whole genome shotgun (WGS) entry which is preliminary data.</text>
</comment>
<feature type="domain" description="Rhodanese" evidence="1">
    <location>
        <begin position="4"/>
        <end position="99"/>
    </location>
</feature>
<gene>
    <name evidence="2" type="ORF">EGW08_011361</name>
</gene>
<dbReference type="Pfam" id="PF00581">
    <property type="entry name" value="Rhodanese"/>
    <property type="match status" value="1"/>
</dbReference>
<evidence type="ECO:0000259" key="1">
    <source>
        <dbReference type="PROSITE" id="PS50206"/>
    </source>
</evidence>
<dbReference type="Gene3D" id="3.40.250.10">
    <property type="entry name" value="Rhodanese-like domain"/>
    <property type="match status" value="1"/>
</dbReference>
<evidence type="ECO:0000313" key="2">
    <source>
        <dbReference type="EMBL" id="RUS80890.1"/>
    </source>
</evidence>
<dbReference type="CDD" id="cd00158">
    <property type="entry name" value="RHOD"/>
    <property type="match status" value="1"/>
</dbReference>
<dbReference type="InterPro" id="IPR001763">
    <property type="entry name" value="Rhodanese-like_dom"/>
</dbReference>
<dbReference type="Proteomes" id="UP000271974">
    <property type="component" value="Unassembled WGS sequence"/>
</dbReference>